<protein>
    <submittedName>
        <fullName evidence="1">Uncharacterized protein</fullName>
    </submittedName>
</protein>
<dbReference type="AlphaFoldDB" id="A0A8H6L742"/>
<organism evidence="1 2">
    <name type="scientific">Letharia columbiana</name>
    <dbReference type="NCBI Taxonomy" id="112416"/>
    <lineage>
        <taxon>Eukaryota</taxon>
        <taxon>Fungi</taxon>
        <taxon>Dikarya</taxon>
        <taxon>Ascomycota</taxon>
        <taxon>Pezizomycotina</taxon>
        <taxon>Lecanoromycetes</taxon>
        <taxon>OSLEUM clade</taxon>
        <taxon>Lecanoromycetidae</taxon>
        <taxon>Lecanorales</taxon>
        <taxon>Lecanorineae</taxon>
        <taxon>Parmeliaceae</taxon>
        <taxon>Letharia</taxon>
    </lineage>
</organism>
<reference evidence="1 2" key="1">
    <citation type="journal article" date="2020" name="Genomics">
        <title>Complete, high-quality genomes from long-read metagenomic sequencing of two wolf lichen thalli reveals enigmatic genome architecture.</title>
        <authorList>
            <person name="McKenzie S.K."/>
            <person name="Walston R.F."/>
            <person name="Allen J.L."/>
        </authorList>
    </citation>
    <scope>NUCLEOTIDE SEQUENCE [LARGE SCALE GENOMIC DNA]</scope>
    <source>
        <strain evidence="1">WasteWater2</strain>
    </source>
</reference>
<evidence type="ECO:0000313" key="2">
    <source>
        <dbReference type="Proteomes" id="UP000578531"/>
    </source>
</evidence>
<name>A0A8H6L742_9LECA</name>
<sequence length="207" mass="23530">MDPSPSPVLTLPPELRNQILETLFFGAQLSTLYKHHRRNPFQRANYGVLAANKQLHREASNILFHGAVLRLDIAQEMINCLPSLVTKTVIPVWSWFIRDRYRDKGTDLEFLQCWQGLRRVRHFEMSILSELKIDGLPMVTEEGPWRYLKACGIAIAFLNGLPDVESLTIYTDADGSPWMNKCKEKLRAMTIAKPVILGTGDCCGHPP</sequence>
<proteinExistence type="predicted"/>
<dbReference type="EMBL" id="JACCJC010000011">
    <property type="protein sequence ID" value="KAF6238124.1"/>
    <property type="molecule type" value="Genomic_DNA"/>
</dbReference>
<evidence type="ECO:0000313" key="1">
    <source>
        <dbReference type="EMBL" id="KAF6238124.1"/>
    </source>
</evidence>
<gene>
    <name evidence="1" type="ORF">HO173_003758</name>
</gene>
<dbReference type="Proteomes" id="UP000578531">
    <property type="component" value="Unassembled WGS sequence"/>
</dbReference>
<accession>A0A8H6L742</accession>
<dbReference type="RefSeq" id="XP_037167438.1">
    <property type="nucleotide sequence ID" value="XM_037305683.1"/>
</dbReference>
<dbReference type="GeneID" id="59285424"/>
<keyword evidence="2" id="KW-1185">Reference proteome</keyword>
<dbReference type="OrthoDB" id="5413827at2759"/>
<comment type="caution">
    <text evidence="1">The sequence shown here is derived from an EMBL/GenBank/DDBJ whole genome shotgun (WGS) entry which is preliminary data.</text>
</comment>